<feature type="domain" description="Glycosyltransferase 2-like" evidence="1">
    <location>
        <begin position="9"/>
        <end position="173"/>
    </location>
</feature>
<evidence type="ECO:0000259" key="1">
    <source>
        <dbReference type="Pfam" id="PF00535"/>
    </source>
</evidence>
<sequence length="355" mass="38371">MTDFIPDVSFVIAAYNAEDTLERAIDSALAQGAVSMEVIVVDDCSTDSTPMIAGNHTDPRVRLVAMPRNGGPAAARNAGLDAARGRWVAVLDSDDALRPDRMARLIARAEKAEAQIVVDNLDIIRGQDEAAGTMFPETVLARLPVLTLAKFIMSNMIFRSEHNFGYMKPVFERAFLEKHHLRFDESLRIGEDYIFLASALAIGGVCAVEPTAGYLYYIREGSISRVLKRQDVEAMIAADRKFFAEHPFGAAALAAQRRRTRNLKETLSFLMLVESIKDGALPNALKIACRNPRAVRHLRMPIAARLRRLAAALSGSGEASVLPATVLPAGGEVAATPQISPSLPSLGAGPHSNKG</sequence>
<dbReference type="EC" id="2.4.-.-" evidence="2"/>
<dbReference type="PANTHER" id="PTHR43685">
    <property type="entry name" value="GLYCOSYLTRANSFERASE"/>
    <property type="match status" value="1"/>
</dbReference>
<evidence type="ECO:0000313" key="2">
    <source>
        <dbReference type="EMBL" id="MBB4567201.1"/>
    </source>
</evidence>
<keyword evidence="2" id="KW-0808">Transferase</keyword>
<keyword evidence="3" id="KW-1185">Reference proteome</keyword>
<organism evidence="2 3">
    <name type="scientific">Rhizobium leucaenae</name>
    <dbReference type="NCBI Taxonomy" id="29450"/>
    <lineage>
        <taxon>Bacteria</taxon>
        <taxon>Pseudomonadati</taxon>
        <taxon>Pseudomonadota</taxon>
        <taxon>Alphaproteobacteria</taxon>
        <taxon>Hyphomicrobiales</taxon>
        <taxon>Rhizobiaceae</taxon>
        <taxon>Rhizobium/Agrobacterium group</taxon>
        <taxon>Rhizobium</taxon>
    </lineage>
</organism>
<gene>
    <name evidence="2" type="ORF">GGE60_001302</name>
</gene>
<proteinExistence type="predicted"/>
<dbReference type="InterPro" id="IPR050834">
    <property type="entry name" value="Glycosyltransf_2"/>
</dbReference>
<dbReference type="Pfam" id="PF00535">
    <property type="entry name" value="Glycos_transf_2"/>
    <property type="match status" value="1"/>
</dbReference>
<dbReference type="GO" id="GO:0016757">
    <property type="term" value="F:glycosyltransferase activity"/>
    <property type="evidence" value="ECO:0007669"/>
    <property type="project" value="UniProtKB-KW"/>
</dbReference>
<protein>
    <submittedName>
        <fullName evidence="2">Succinoglycan biosynthesis protein ExoO</fullName>
        <ecNumber evidence="2">2.4.-.-</ecNumber>
    </submittedName>
</protein>
<dbReference type="OrthoDB" id="5291101at2"/>
<keyword evidence="2" id="KW-0328">Glycosyltransferase</keyword>
<dbReference type="EMBL" id="JACIIG010000002">
    <property type="protein sequence ID" value="MBB4567201.1"/>
    <property type="molecule type" value="Genomic_DNA"/>
</dbReference>
<dbReference type="PANTHER" id="PTHR43685:SF2">
    <property type="entry name" value="GLYCOSYLTRANSFERASE 2-LIKE DOMAIN-CONTAINING PROTEIN"/>
    <property type="match status" value="1"/>
</dbReference>
<comment type="caution">
    <text evidence="2">The sequence shown here is derived from an EMBL/GenBank/DDBJ whole genome shotgun (WGS) entry which is preliminary data.</text>
</comment>
<accession>A0A7W6ZR50</accession>
<evidence type="ECO:0000313" key="3">
    <source>
        <dbReference type="Proteomes" id="UP000543836"/>
    </source>
</evidence>
<dbReference type="CDD" id="cd00761">
    <property type="entry name" value="Glyco_tranf_GTA_type"/>
    <property type="match status" value="1"/>
</dbReference>
<dbReference type="SUPFAM" id="SSF53448">
    <property type="entry name" value="Nucleotide-diphospho-sugar transferases"/>
    <property type="match status" value="1"/>
</dbReference>
<name>A0A7W6ZR50_9HYPH</name>
<dbReference type="Proteomes" id="UP000543836">
    <property type="component" value="Unassembled WGS sequence"/>
</dbReference>
<dbReference type="RefSeq" id="WP_028750049.1">
    <property type="nucleotide sequence ID" value="NZ_JACIIG010000002.1"/>
</dbReference>
<dbReference type="InterPro" id="IPR029044">
    <property type="entry name" value="Nucleotide-diphossugar_trans"/>
</dbReference>
<dbReference type="InterPro" id="IPR001173">
    <property type="entry name" value="Glyco_trans_2-like"/>
</dbReference>
<reference evidence="2 3" key="1">
    <citation type="submission" date="2020-08" db="EMBL/GenBank/DDBJ databases">
        <title>Genomic Encyclopedia of Type Strains, Phase IV (KMG-V): Genome sequencing to study the core and pangenomes of soil and plant-associated prokaryotes.</title>
        <authorList>
            <person name="Whitman W."/>
        </authorList>
    </citation>
    <scope>NUCLEOTIDE SEQUENCE [LARGE SCALE GENOMIC DNA]</scope>
    <source>
        <strain evidence="2 3">SEMIA 492</strain>
    </source>
</reference>
<dbReference type="Gene3D" id="3.90.550.10">
    <property type="entry name" value="Spore Coat Polysaccharide Biosynthesis Protein SpsA, Chain A"/>
    <property type="match status" value="1"/>
</dbReference>
<dbReference type="AlphaFoldDB" id="A0A7W6ZR50"/>